<dbReference type="InterPro" id="IPR001789">
    <property type="entry name" value="Sig_transdc_resp-reg_receiver"/>
</dbReference>
<dbReference type="AlphaFoldDB" id="A0A396AH16"/>
<evidence type="ECO:0000256" key="4">
    <source>
        <dbReference type="ARBA" id="ARBA00023163"/>
    </source>
</evidence>
<dbReference type="Gene3D" id="3.40.50.2300">
    <property type="match status" value="1"/>
</dbReference>
<evidence type="ECO:0000313" key="10">
    <source>
        <dbReference type="Proteomes" id="UP000266391"/>
    </source>
</evidence>
<accession>A0A396AH16</accession>
<keyword evidence="4" id="KW-0804">Transcription</keyword>
<dbReference type="InterPro" id="IPR020449">
    <property type="entry name" value="Tscrpt_reg_AraC-type_HTH"/>
</dbReference>
<evidence type="ECO:0000256" key="2">
    <source>
        <dbReference type="ARBA" id="ARBA00023015"/>
    </source>
</evidence>
<dbReference type="SUPFAM" id="SSF46689">
    <property type="entry name" value="Homeodomain-like"/>
    <property type="match status" value="1"/>
</dbReference>
<dbReference type="Pfam" id="PF00072">
    <property type="entry name" value="Response_reg"/>
    <property type="match status" value="1"/>
</dbReference>
<dbReference type="SMART" id="SM00342">
    <property type="entry name" value="HTH_ARAC"/>
    <property type="match status" value="1"/>
</dbReference>
<dbReference type="Pfam" id="PF12833">
    <property type="entry name" value="HTH_18"/>
    <property type="match status" value="1"/>
</dbReference>
<reference evidence="9 10" key="1">
    <citation type="submission" date="2018-08" db="EMBL/GenBank/DDBJ databases">
        <title>A genome reference for cultivated species of the human gut microbiota.</title>
        <authorList>
            <person name="Zou Y."/>
            <person name="Xue W."/>
            <person name="Luo G."/>
        </authorList>
    </citation>
    <scope>NUCLEOTIDE SEQUENCE [LARGE SCALE GENOMIC DNA]</scope>
    <source>
        <strain evidence="9 10">AM32-8LB</strain>
    </source>
</reference>
<name>A0A396AH16_9FIRM</name>
<dbReference type="InterPro" id="IPR009057">
    <property type="entry name" value="Homeodomain-like_sf"/>
</dbReference>
<evidence type="ECO:0000256" key="3">
    <source>
        <dbReference type="ARBA" id="ARBA00023125"/>
    </source>
</evidence>
<organism evidence="9 10">
    <name type="scientific">Roseburia inulinivorans</name>
    <dbReference type="NCBI Taxonomy" id="360807"/>
    <lineage>
        <taxon>Bacteria</taxon>
        <taxon>Bacillati</taxon>
        <taxon>Bacillota</taxon>
        <taxon>Clostridia</taxon>
        <taxon>Lachnospirales</taxon>
        <taxon>Lachnospiraceae</taxon>
        <taxon>Roseburia</taxon>
    </lineage>
</organism>
<sequence>MGKMKILLVDDERTEREGIRFLIEKFQFELEVAEAANGKLAMEYLQKYQDVDILLTDVKMPYMDGLQLAKYAKENRPDVIIIIFSAYSEFDYAKKACEVSAVNYLLKPIEVEEFKQVMEHVIALGRQKKQWKEQKENLLVADKKLLLYRLFNTKESVTEIVEKLKEYKINLENKYICFVSIETRNNYFELCEEEFEKILKRNMKLPYEQIDFYPNQIYVIIYSREPIEERKVENSIRLLYADLTEEKAEMPSIIVGTTFFGIKEFSGRVKEMEDVRNDTFSYFSGVIYIAQKAARDTGTLEETMQMKDSIFRSIEDENMPAVEEQLLVYLKRLENEKASSAFYAKYLILDIVKAIYQKYGIYNESLIMQTADEIMNSHDLWKVGEVVSKVIREITVSQKQSLPDTSLTVSEIKKVIKNEYMHDIGLEEIAEKVCLTASYVSFIFKKETGYNLVKYLTDYRMKKAKELLEESNWKIVDIGKACGYTNQPYFNKLFKNYYGVTPKQYREQK</sequence>
<keyword evidence="6" id="KW-0597">Phosphoprotein</keyword>
<proteinExistence type="predicted"/>
<dbReference type="InterPro" id="IPR011006">
    <property type="entry name" value="CheY-like_superfamily"/>
</dbReference>
<keyword evidence="3" id="KW-0238">DNA-binding</keyword>
<evidence type="ECO:0000313" key="9">
    <source>
        <dbReference type="EMBL" id="RHD01887.1"/>
    </source>
</evidence>
<dbReference type="InterPro" id="IPR018060">
    <property type="entry name" value="HTH_AraC"/>
</dbReference>
<dbReference type="Proteomes" id="UP000266391">
    <property type="component" value="Unassembled WGS sequence"/>
</dbReference>
<comment type="caution">
    <text evidence="9">The sequence shown here is derived from an EMBL/GenBank/DDBJ whole genome shotgun (WGS) entry which is preliminary data.</text>
</comment>
<dbReference type="Gene3D" id="1.10.10.60">
    <property type="entry name" value="Homeodomain-like"/>
    <property type="match status" value="2"/>
</dbReference>
<evidence type="ECO:0000256" key="5">
    <source>
        <dbReference type="ARBA" id="ARBA00024867"/>
    </source>
</evidence>
<evidence type="ECO:0000256" key="1">
    <source>
        <dbReference type="ARBA" id="ARBA00018672"/>
    </source>
</evidence>
<dbReference type="SMART" id="SM00448">
    <property type="entry name" value="REC"/>
    <property type="match status" value="1"/>
</dbReference>
<dbReference type="PANTHER" id="PTHR43280:SF2">
    <property type="entry name" value="HTH-TYPE TRANSCRIPTIONAL REGULATOR EXSA"/>
    <property type="match status" value="1"/>
</dbReference>
<protein>
    <recommendedName>
        <fullName evidence="1">Stage 0 sporulation protein A homolog</fullName>
    </recommendedName>
</protein>
<feature type="domain" description="Response regulatory" evidence="8">
    <location>
        <begin position="5"/>
        <end position="122"/>
    </location>
</feature>
<comment type="function">
    <text evidence="5">May play the central regulatory role in sporulation. It may be an element of the effector pathway responsible for the activation of sporulation genes in response to nutritional stress. Spo0A may act in concert with spo0H (a sigma factor) to control the expression of some genes that are critical to the sporulation process.</text>
</comment>
<feature type="domain" description="HTH araC/xylS-type" evidence="7">
    <location>
        <begin position="410"/>
        <end position="508"/>
    </location>
</feature>
<evidence type="ECO:0000259" key="8">
    <source>
        <dbReference type="PROSITE" id="PS50110"/>
    </source>
</evidence>
<feature type="modified residue" description="4-aspartylphosphate" evidence="6">
    <location>
        <position position="57"/>
    </location>
</feature>
<dbReference type="PROSITE" id="PS01124">
    <property type="entry name" value="HTH_ARAC_FAMILY_2"/>
    <property type="match status" value="1"/>
</dbReference>
<dbReference type="PROSITE" id="PS50110">
    <property type="entry name" value="RESPONSE_REGULATORY"/>
    <property type="match status" value="1"/>
</dbReference>
<dbReference type="CDD" id="cd17536">
    <property type="entry name" value="REC_YesN-like"/>
    <property type="match status" value="1"/>
</dbReference>
<dbReference type="GO" id="GO:0000160">
    <property type="term" value="P:phosphorelay signal transduction system"/>
    <property type="evidence" value="ECO:0007669"/>
    <property type="project" value="InterPro"/>
</dbReference>
<dbReference type="SUPFAM" id="SSF52172">
    <property type="entry name" value="CheY-like"/>
    <property type="match status" value="1"/>
</dbReference>
<dbReference type="PRINTS" id="PR00032">
    <property type="entry name" value="HTHARAC"/>
</dbReference>
<dbReference type="GO" id="GO:0003700">
    <property type="term" value="F:DNA-binding transcription factor activity"/>
    <property type="evidence" value="ECO:0007669"/>
    <property type="project" value="InterPro"/>
</dbReference>
<dbReference type="EMBL" id="QSIQ01000019">
    <property type="protein sequence ID" value="RHD01887.1"/>
    <property type="molecule type" value="Genomic_DNA"/>
</dbReference>
<dbReference type="PANTHER" id="PTHR43280">
    <property type="entry name" value="ARAC-FAMILY TRANSCRIPTIONAL REGULATOR"/>
    <property type="match status" value="1"/>
</dbReference>
<gene>
    <name evidence="9" type="ORF">DW813_11800</name>
</gene>
<evidence type="ECO:0000256" key="6">
    <source>
        <dbReference type="PROSITE-ProRule" id="PRU00169"/>
    </source>
</evidence>
<evidence type="ECO:0000259" key="7">
    <source>
        <dbReference type="PROSITE" id="PS01124"/>
    </source>
</evidence>
<dbReference type="GO" id="GO:0043565">
    <property type="term" value="F:sequence-specific DNA binding"/>
    <property type="evidence" value="ECO:0007669"/>
    <property type="project" value="InterPro"/>
</dbReference>
<keyword evidence="2" id="KW-0805">Transcription regulation</keyword>